<evidence type="ECO:0000256" key="5">
    <source>
        <dbReference type="ARBA" id="ARBA00022982"/>
    </source>
</evidence>
<dbReference type="Proteomes" id="UP000034246">
    <property type="component" value="Unassembled WGS sequence"/>
</dbReference>
<dbReference type="PANTHER" id="PTHR43469">
    <property type="entry name" value="DISULFIDE FORMATION PROTEIN-RELATED"/>
    <property type="match status" value="1"/>
</dbReference>
<evidence type="ECO:0000256" key="9">
    <source>
        <dbReference type="ARBA" id="ARBA00023157"/>
    </source>
</evidence>
<gene>
    <name evidence="13" type="ORF">UT39_C0002G0070</name>
</gene>
<dbReference type="STRING" id="1618550.UT39_C0002G0070"/>
<evidence type="ECO:0000313" key="14">
    <source>
        <dbReference type="Proteomes" id="UP000034246"/>
    </source>
</evidence>
<feature type="transmembrane region" description="Helical" evidence="12">
    <location>
        <begin position="148"/>
        <end position="174"/>
    </location>
</feature>
<keyword evidence="10" id="KW-0143">Chaperone</keyword>
<keyword evidence="5" id="KW-0249">Electron transport</keyword>
<dbReference type="Gene3D" id="1.20.1550.10">
    <property type="entry name" value="DsbB-like"/>
    <property type="match status" value="1"/>
</dbReference>
<keyword evidence="7" id="KW-0560">Oxidoreductase</keyword>
<comment type="subcellular location">
    <subcellularLocation>
        <location evidence="1">Membrane</location>
        <topology evidence="1">Multi-pass membrane protein</topology>
    </subcellularLocation>
</comment>
<dbReference type="Pfam" id="PF02600">
    <property type="entry name" value="DsbB"/>
    <property type="match status" value="1"/>
</dbReference>
<comment type="similarity">
    <text evidence="2">Belongs to the DsbB family. BdbC subfamily.</text>
</comment>
<evidence type="ECO:0000256" key="11">
    <source>
        <dbReference type="ARBA" id="ARBA00023284"/>
    </source>
</evidence>
<feature type="transmembrane region" description="Helical" evidence="12">
    <location>
        <begin position="49"/>
        <end position="68"/>
    </location>
</feature>
<evidence type="ECO:0000256" key="7">
    <source>
        <dbReference type="ARBA" id="ARBA00023002"/>
    </source>
</evidence>
<dbReference type="InterPro" id="IPR023380">
    <property type="entry name" value="DsbB-like_sf"/>
</dbReference>
<name>A0A0G0N6S3_9BACT</name>
<keyword evidence="4 12" id="KW-0812">Transmembrane</keyword>
<feature type="transmembrane region" description="Helical" evidence="12">
    <location>
        <begin position="6"/>
        <end position="28"/>
    </location>
</feature>
<accession>A0A0G0N6S3</accession>
<dbReference type="NCBIfam" id="NF002849">
    <property type="entry name" value="PRK03113.1"/>
    <property type="match status" value="1"/>
</dbReference>
<feature type="transmembrane region" description="Helical" evidence="12">
    <location>
        <begin position="104"/>
        <end position="123"/>
    </location>
</feature>
<comment type="caution">
    <text evidence="13">The sequence shown here is derived from an EMBL/GenBank/DDBJ whole genome shotgun (WGS) entry which is preliminary data.</text>
</comment>
<feature type="transmembrane region" description="Helical" evidence="12">
    <location>
        <begin position="80"/>
        <end position="97"/>
    </location>
</feature>
<evidence type="ECO:0000256" key="3">
    <source>
        <dbReference type="ARBA" id="ARBA00022448"/>
    </source>
</evidence>
<evidence type="ECO:0000256" key="8">
    <source>
        <dbReference type="ARBA" id="ARBA00023136"/>
    </source>
</evidence>
<dbReference type="GO" id="GO:0016020">
    <property type="term" value="C:membrane"/>
    <property type="evidence" value="ECO:0007669"/>
    <property type="project" value="UniProtKB-SubCell"/>
</dbReference>
<dbReference type="PANTHER" id="PTHR43469:SF1">
    <property type="entry name" value="SPBETA PROPHAGE-DERIVED DISULFIDE BOND FORMATION PROTEIN B"/>
    <property type="match status" value="1"/>
</dbReference>
<protein>
    <submittedName>
        <fullName evidence="13">Disulfide bond formation protein DsbB</fullName>
    </submittedName>
</protein>
<dbReference type="GO" id="GO:0006457">
    <property type="term" value="P:protein folding"/>
    <property type="evidence" value="ECO:0007669"/>
    <property type="project" value="InterPro"/>
</dbReference>
<keyword evidence="6 12" id="KW-1133">Transmembrane helix</keyword>
<evidence type="ECO:0000313" key="13">
    <source>
        <dbReference type="EMBL" id="KKR11889.1"/>
    </source>
</evidence>
<proteinExistence type="inferred from homology"/>
<keyword evidence="8 12" id="KW-0472">Membrane</keyword>
<keyword evidence="11" id="KW-0676">Redox-active center</keyword>
<evidence type="ECO:0000256" key="12">
    <source>
        <dbReference type="SAM" id="Phobius"/>
    </source>
</evidence>
<evidence type="ECO:0000256" key="2">
    <source>
        <dbReference type="ARBA" id="ARBA00007602"/>
    </source>
</evidence>
<keyword evidence="9" id="KW-1015">Disulfide bond</keyword>
<dbReference type="InterPro" id="IPR012187">
    <property type="entry name" value="Disulphide_bond_form_BdbC"/>
</dbReference>
<evidence type="ECO:0000256" key="10">
    <source>
        <dbReference type="ARBA" id="ARBA00023186"/>
    </source>
</evidence>
<evidence type="ECO:0000256" key="4">
    <source>
        <dbReference type="ARBA" id="ARBA00022692"/>
    </source>
</evidence>
<evidence type="ECO:0000256" key="1">
    <source>
        <dbReference type="ARBA" id="ARBA00004141"/>
    </source>
</evidence>
<reference evidence="13 14" key="1">
    <citation type="journal article" date="2015" name="Nature">
        <title>rRNA introns, odd ribosomes, and small enigmatic genomes across a large radiation of phyla.</title>
        <authorList>
            <person name="Brown C.T."/>
            <person name="Hug L.A."/>
            <person name="Thomas B.C."/>
            <person name="Sharon I."/>
            <person name="Castelle C.J."/>
            <person name="Singh A."/>
            <person name="Wilkins M.J."/>
            <person name="Williams K.H."/>
            <person name="Banfield J.F."/>
        </authorList>
    </citation>
    <scope>NUCLEOTIDE SEQUENCE [LARGE SCALE GENOMIC DNA]</scope>
</reference>
<dbReference type="AlphaFoldDB" id="A0A0G0N6S3"/>
<dbReference type="InterPro" id="IPR003752">
    <property type="entry name" value="DiS_bond_form_DsbB/BdbC"/>
</dbReference>
<organism evidence="13 14">
    <name type="scientific">Candidatus Woesebacteria bacterium GW2011_GWA1_39_21</name>
    <dbReference type="NCBI Taxonomy" id="1618550"/>
    <lineage>
        <taxon>Bacteria</taxon>
        <taxon>Candidatus Woeseibacteriota</taxon>
    </lineage>
</organism>
<sequence>MDGQKLLATLVLLSNAVFVLVAALFVLGKVNNSLAKSWGRIEKLIEKHSLKILFLVSLIATSGSLYFSEVRGFTPCKLCWYQRIFMYPQVFLILVALYKKTKDVYKYVLILSLVGLAIAIYHYNLQINPNPYAPCGDVGFSVSCSDNFFIYFGYITIPWMSLSAFLINASVSFLNLKKKV</sequence>
<dbReference type="SUPFAM" id="SSF158442">
    <property type="entry name" value="DsbB-like"/>
    <property type="match status" value="1"/>
</dbReference>
<keyword evidence="3" id="KW-0813">Transport</keyword>
<dbReference type="GO" id="GO:0015035">
    <property type="term" value="F:protein-disulfide reductase activity"/>
    <property type="evidence" value="ECO:0007669"/>
    <property type="project" value="InterPro"/>
</dbReference>
<dbReference type="EMBL" id="LBWP01000002">
    <property type="protein sequence ID" value="KKR11889.1"/>
    <property type="molecule type" value="Genomic_DNA"/>
</dbReference>
<evidence type="ECO:0000256" key="6">
    <source>
        <dbReference type="ARBA" id="ARBA00022989"/>
    </source>
</evidence>